<gene>
    <name evidence="8" type="ORF">M569_04390</name>
</gene>
<keyword evidence="9" id="KW-1185">Reference proteome</keyword>
<feature type="transmembrane region" description="Helical" evidence="6">
    <location>
        <begin position="137"/>
        <end position="158"/>
    </location>
</feature>
<dbReference type="OrthoDB" id="567788at2759"/>
<dbReference type="PANTHER" id="PTHR10994:SF154">
    <property type="entry name" value="RETICULON-LIKE PROTEIN B11"/>
    <property type="match status" value="1"/>
</dbReference>
<evidence type="ECO:0000259" key="7">
    <source>
        <dbReference type="PROSITE" id="PS50845"/>
    </source>
</evidence>
<proteinExistence type="predicted"/>
<keyword evidence="3 6" id="KW-0256">Endoplasmic reticulum</keyword>
<dbReference type="Pfam" id="PF02453">
    <property type="entry name" value="Reticulon"/>
    <property type="match status" value="1"/>
</dbReference>
<dbReference type="InterPro" id="IPR003388">
    <property type="entry name" value="Reticulon"/>
</dbReference>
<evidence type="ECO:0000256" key="3">
    <source>
        <dbReference type="ARBA" id="ARBA00022824"/>
    </source>
</evidence>
<evidence type="ECO:0000313" key="9">
    <source>
        <dbReference type="Proteomes" id="UP000015453"/>
    </source>
</evidence>
<accession>S8CUA8</accession>
<organism evidence="8 9">
    <name type="scientific">Genlisea aurea</name>
    <dbReference type="NCBI Taxonomy" id="192259"/>
    <lineage>
        <taxon>Eukaryota</taxon>
        <taxon>Viridiplantae</taxon>
        <taxon>Streptophyta</taxon>
        <taxon>Embryophyta</taxon>
        <taxon>Tracheophyta</taxon>
        <taxon>Spermatophyta</taxon>
        <taxon>Magnoliopsida</taxon>
        <taxon>eudicotyledons</taxon>
        <taxon>Gunneridae</taxon>
        <taxon>Pentapetalae</taxon>
        <taxon>asterids</taxon>
        <taxon>lamiids</taxon>
        <taxon>Lamiales</taxon>
        <taxon>Lentibulariaceae</taxon>
        <taxon>Genlisea</taxon>
    </lineage>
</organism>
<reference evidence="8 9" key="1">
    <citation type="journal article" date="2013" name="BMC Genomics">
        <title>The miniature genome of a carnivorous plant Genlisea aurea contains a low number of genes and short non-coding sequences.</title>
        <authorList>
            <person name="Leushkin E.V."/>
            <person name="Sutormin R.A."/>
            <person name="Nabieva E.R."/>
            <person name="Penin A.A."/>
            <person name="Kondrashov A.S."/>
            <person name="Logacheva M.D."/>
        </authorList>
    </citation>
    <scope>NUCLEOTIDE SEQUENCE [LARGE SCALE GENOMIC DNA]</scope>
</reference>
<dbReference type="Proteomes" id="UP000015453">
    <property type="component" value="Unassembled WGS sequence"/>
</dbReference>
<evidence type="ECO:0000256" key="2">
    <source>
        <dbReference type="ARBA" id="ARBA00022692"/>
    </source>
</evidence>
<dbReference type="PANTHER" id="PTHR10994">
    <property type="entry name" value="RETICULON"/>
    <property type="match status" value="1"/>
</dbReference>
<feature type="non-terminal residue" evidence="8">
    <location>
        <position position="1"/>
    </location>
</feature>
<dbReference type="GO" id="GO:0009617">
    <property type="term" value="P:response to bacterium"/>
    <property type="evidence" value="ECO:0007669"/>
    <property type="project" value="InterPro"/>
</dbReference>
<evidence type="ECO:0000256" key="6">
    <source>
        <dbReference type="RuleBase" id="RU363132"/>
    </source>
</evidence>
<dbReference type="AlphaFoldDB" id="S8CUA8"/>
<feature type="transmembrane region" description="Helical" evidence="6">
    <location>
        <begin position="48"/>
        <end position="67"/>
    </location>
</feature>
<evidence type="ECO:0000256" key="1">
    <source>
        <dbReference type="ARBA" id="ARBA00004477"/>
    </source>
</evidence>
<feature type="domain" description="Reticulon" evidence="7">
    <location>
        <begin position="16"/>
        <end position="202"/>
    </location>
</feature>
<dbReference type="PROSITE" id="PS50845">
    <property type="entry name" value="RETICULON"/>
    <property type="match status" value="1"/>
</dbReference>
<keyword evidence="5 6" id="KW-0472">Membrane</keyword>
<dbReference type="GO" id="GO:0005789">
    <property type="term" value="C:endoplasmic reticulum membrane"/>
    <property type="evidence" value="ECO:0007669"/>
    <property type="project" value="UniProtKB-SubCell"/>
</dbReference>
<name>S8CUA8_9LAMI</name>
<comment type="caution">
    <text evidence="8">The sequence shown here is derived from an EMBL/GenBank/DDBJ whole genome shotgun (WGS) entry which is preliminary data.</text>
</comment>
<comment type="subcellular location">
    <subcellularLocation>
        <location evidence="1 6">Endoplasmic reticulum membrane</location>
        <topology evidence="1 6">Multi-pass membrane protein</topology>
    </subcellularLocation>
</comment>
<keyword evidence="4 6" id="KW-1133">Transmembrane helix</keyword>
<dbReference type="InterPro" id="IPR045064">
    <property type="entry name" value="Reticulon-like"/>
</dbReference>
<dbReference type="EMBL" id="AUSU01001705">
    <property type="protein sequence ID" value="EPS70370.1"/>
    <property type="molecule type" value="Genomic_DNA"/>
</dbReference>
<sequence length="202" mass="23065">EIRRLSVHEALGGGAAADLLLWRNWRQTVIFLVGSTGFWFLFEIAGYNLLSFISNVLLLLVVILFFWTKSATLLNRPLPPLPNLEIAEETVVRAADEARLWMNKVLSIAHEIAICGNLILFTQVSICLWLASYIGSLFTFLSLTYISLLLSVSVPFVYEKYRNPIDRKLGDVCSVARTQYRKIDDDFLRKIPFPKRKGKKIE</sequence>
<keyword evidence="2 6" id="KW-0812">Transmembrane</keyword>
<evidence type="ECO:0000313" key="8">
    <source>
        <dbReference type="EMBL" id="EPS70370.1"/>
    </source>
</evidence>
<feature type="transmembrane region" description="Helical" evidence="6">
    <location>
        <begin position="108"/>
        <end position="131"/>
    </location>
</feature>
<evidence type="ECO:0000256" key="4">
    <source>
        <dbReference type="ARBA" id="ARBA00022989"/>
    </source>
</evidence>
<protein>
    <recommendedName>
        <fullName evidence="6">Reticulon-like protein</fullName>
    </recommendedName>
</protein>
<evidence type="ECO:0000256" key="5">
    <source>
        <dbReference type="ARBA" id="ARBA00023136"/>
    </source>
</evidence>